<feature type="region of interest" description="Disordered" evidence="1">
    <location>
        <begin position="1"/>
        <end position="46"/>
    </location>
</feature>
<dbReference type="GeneID" id="91475375"/>
<name>A0ABQ3SCX5_9ACTN</name>
<sequence>MTARMPGHPAITRSRPPGAHGGSAEERQPRARRQRTSPQEGQIVRPLSRCQVDDRMGELGELYARTSSCEPGILDPPELPRADVDRCVAFQQRLAGLVRCPGFELLVAESAGPSGTRVITACAFGFPLRGDGPWWQGLERYLPESLFRPAASGRLFVVADILVEHRVRTHDQSREWNLARRLQRGLLGERRGDLGVTLVDRGDADAYRALLSWGWRCLPADSRRPSRSASRRLLVLV</sequence>
<dbReference type="Proteomes" id="UP000649259">
    <property type="component" value="Unassembled WGS sequence"/>
</dbReference>
<evidence type="ECO:0000313" key="2">
    <source>
        <dbReference type="EMBL" id="GHI65989.1"/>
    </source>
</evidence>
<dbReference type="RefSeq" id="WP_189927265.1">
    <property type="nucleotide sequence ID" value="NZ_BMSI01000016.1"/>
</dbReference>
<dbReference type="EMBL" id="BNEB01000006">
    <property type="protein sequence ID" value="GHI65989.1"/>
    <property type="molecule type" value="Genomic_DNA"/>
</dbReference>
<gene>
    <name evidence="2" type="ORF">Saso_76390</name>
</gene>
<reference evidence="3" key="1">
    <citation type="submission" date="2023-07" db="EMBL/GenBank/DDBJ databases">
        <title>Whole genome shotgun sequence of Streptomyces cacaoi subsp. asoensis NBRC 13813.</title>
        <authorList>
            <person name="Komaki H."/>
            <person name="Tamura T."/>
        </authorList>
    </citation>
    <scope>NUCLEOTIDE SEQUENCE [LARGE SCALE GENOMIC DNA]</scope>
    <source>
        <strain evidence="3">NBRC 13813</strain>
    </source>
</reference>
<accession>A0ABQ3SCX5</accession>
<evidence type="ECO:0000313" key="3">
    <source>
        <dbReference type="Proteomes" id="UP000649259"/>
    </source>
</evidence>
<comment type="caution">
    <text evidence="2">The sequence shown here is derived from an EMBL/GenBank/DDBJ whole genome shotgun (WGS) entry which is preliminary data.</text>
</comment>
<proteinExistence type="predicted"/>
<keyword evidence="3" id="KW-1185">Reference proteome</keyword>
<organism evidence="2 3">
    <name type="scientific">Streptomyces asoensis</name>
    <dbReference type="NCBI Taxonomy" id="249586"/>
    <lineage>
        <taxon>Bacteria</taxon>
        <taxon>Bacillati</taxon>
        <taxon>Actinomycetota</taxon>
        <taxon>Actinomycetes</taxon>
        <taxon>Kitasatosporales</taxon>
        <taxon>Streptomycetaceae</taxon>
        <taxon>Streptomyces</taxon>
    </lineage>
</organism>
<evidence type="ECO:0008006" key="4">
    <source>
        <dbReference type="Google" id="ProtNLM"/>
    </source>
</evidence>
<protein>
    <recommendedName>
        <fullName evidence="4">N-acetyltransferase domain-containing protein</fullName>
    </recommendedName>
</protein>
<evidence type="ECO:0000256" key="1">
    <source>
        <dbReference type="SAM" id="MobiDB-lite"/>
    </source>
</evidence>